<evidence type="ECO:0000259" key="16">
    <source>
        <dbReference type="PROSITE" id="PS51352"/>
    </source>
</evidence>
<dbReference type="InterPro" id="IPR040986">
    <property type="entry name" value="QSOX_FAD-bd_dom"/>
</dbReference>
<dbReference type="GO" id="GO:0006457">
    <property type="term" value="P:protein folding"/>
    <property type="evidence" value="ECO:0007669"/>
    <property type="project" value="TreeGrafter"/>
</dbReference>
<feature type="domain" description="Thioredoxin" evidence="16">
    <location>
        <begin position="19"/>
        <end position="151"/>
    </location>
</feature>
<dbReference type="InParanoid" id="A0A4W6FTB4"/>
<evidence type="ECO:0000256" key="13">
    <source>
        <dbReference type="RuleBase" id="RU371123"/>
    </source>
</evidence>
<comment type="function">
    <text evidence="11">Catalyzes the oxidation of sulfhydryl groups in peptide and protein thiols to disulfides with the reduction of oxygen to hydrogen peroxide. Plays a role in disulfide bond formation in a variety of extracellular proteins. In fibroblasts, required for normal incorporation of laminin into the extracellular matrix, and thereby for normal cell-cell adhesion and cell migration.</text>
</comment>
<dbReference type="InterPro" id="IPR017905">
    <property type="entry name" value="ERV/ALR_sulphydryl_oxidase"/>
</dbReference>
<keyword evidence="18" id="KW-1185">Reference proteome</keyword>
<dbReference type="EC" id="1.8.3.2" evidence="13"/>
<evidence type="ECO:0000256" key="9">
    <source>
        <dbReference type="ARBA" id="ARBA00023157"/>
    </source>
</evidence>
<dbReference type="Pfam" id="PF04777">
    <property type="entry name" value="Evr1_Alr"/>
    <property type="match status" value="1"/>
</dbReference>
<evidence type="ECO:0000256" key="7">
    <source>
        <dbReference type="ARBA" id="ARBA00022827"/>
    </source>
</evidence>
<keyword evidence="4" id="KW-0964">Secreted</keyword>
<dbReference type="Gene3D" id="3.40.30.10">
    <property type="entry name" value="Glutaredoxin"/>
    <property type="match status" value="2"/>
</dbReference>
<protein>
    <recommendedName>
        <fullName evidence="13">Sulfhydryl oxidase</fullName>
        <ecNumber evidence="13">1.8.3.2</ecNumber>
    </recommendedName>
</protein>
<dbReference type="Ensembl" id="ENSLCAT00010055812.1">
    <property type="protein sequence ID" value="ENSLCAP00010054399.1"/>
    <property type="gene ID" value="ENSLCAG00010025349.1"/>
</dbReference>
<dbReference type="InterPro" id="IPR041269">
    <property type="entry name" value="QSOX_Trx1"/>
</dbReference>
<evidence type="ECO:0000256" key="12">
    <source>
        <dbReference type="ARBA" id="ARBA00048864"/>
    </source>
</evidence>
<keyword evidence="9" id="KW-1015">Disulfide bond</keyword>
<keyword evidence="10" id="KW-0325">Glycoprotein</keyword>
<dbReference type="Pfam" id="PF18371">
    <property type="entry name" value="FAD_SOX"/>
    <property type="match status" value="1"/>
</dbReference>
<dbReference type="GO" id="GO:0005615">
    <property type="term" value="C:extracellular space"/>
    <property type="evidence" value="ECO:0007669"/>
    <property type="project" value="TreeGrafter"/>
</dbReference>
<comment type="cofactor">
    <cofactor evidence="1 13">
        <name>FAD</name>
        <dbReference type="ChEBI" id="CHEBI:57692"/>
    </cofactor>
</comment>
<dbReference type="SUPFAM" id="SSF52833">
    <property type="entry name" value="Thioredoxin-like"/>
    <property type="match status" value="1"/>
</dbReference>
<feature type="signal peptide" evidence="14">
    <location>
        <begin position="1"/>
        <end position="27"/>
    </location>
</feature>
<dbReference type="GO" id="GO:0003756">
    <property type="term" value="F:protein disulfide isomerase activity"/>
    <property type="evidence" value="ECO:0007669"/>
    <property type="project" value="TreeGrafter"/>
</dbReference>
<feature type="chain" id="PRO_5021259543" description="Sulfhydryl oxidase" evidence="14">
    <location>
        <begin position="28"/>
        <end position="577"/>
    </location>
</feature>
<keyword evidence="6 14" id="KW-0732">Signal</keyword>
<dbReference type="Pfam" id="PF18108">
    <property type="entry name" value="QSOX_Trx1"/>
    <property type="match status" value="1"/>
</dbReference>
<gene>
    <name evidence="17" type="primary">QSOX1</name>
</gene>
<dbReference type="InterPro" id="IPR042568">
    <property type="entry name" value="QSOX_FAD-bd_sf"/>
</dbReference>
<dbReference type="GO" id="GO:0000139">
    <property type="term" value="C:Golgi membrane"/>
    <property type="evidence" value="ECO:0007669"/>
    <property type="project" value="TreeGrafter"/>
</dbReference>
<reference evidence="17" key="3">
    <citation type="submission" date="2025-09" db="UniProtKB">
        <authorList>
            <consortium name="Ensembl"/>
        </authorList>
    </citation>
    <scope>IDENTIFICATION</scope>
</reference>
<name>A0A4W6FTB4_LATCA</name>
<evidence type="ECO:0000256" key="8">
    <source>
        <dbReference type="ARBA" id="ARBA00023002"/>
    </source>
</evidence>
<evidence type="ECO:0000256" key="6">
    <source>
        <dbReference type="ARBA" id="ARBA00022729"/>
    </source>
</evidence>
<sequence>RRIYTREIATFAVWLCFCLLFASTAEAGLYTSSDQIIMLTPQSVESVLVNSSAAIVVEFYASWCGHCIAFSPIYKSLARDMKEWKPAVDLAAIDCAAAENRVVCTSYSITGYPTLKFFHAYSKADSAGRTLRDFPRDVRGLRHKIIDKLETHQEPWPPACPPLEPASQAEIDSFFETNNVRHLALIFEEAKSYIGRETTLDLLQFENIAVRRVLNTEEGLVTKLGVTEFPSCYLYYPGGSFTRLKVKTEARAFYSYALQRLPGVVTRHTTLTCLSADCFLVYTVYVIVCDHVSRSRVYMADLESTLHYSLRVEVATHTVLKGEVLISLKKYIGCPGRPMVINLLKSVNSWLQNQTTNEISYEAFKEILDNSAQVSQVRWVGCQGTKPYLRRYPCGVWTLFHVLTVQAKNAGGSGTHPQEVLGAMRHYIHSFFGCRSCAEHFENMASESMVEVSTLSAAVLWLWSRHNRVNNRLAGKGRFPKVQWPLPEMCSACHTVKDNGDHKWDHTQVLSFLLSYYSSDNILTEGKTHQAAASFRSSETFRKESQRGCRLHDASSTIATDYARGGGRGGRGRGATG</sequence>
<accession>A0A4W6FTB4</accession>
<evidence type="ECO:0000256" key="4">
    <source>
        <dbReference type="ARBA" id="ARBA00022525"/>
    </source>
</evidence>
<reference evidence="18" key="1">
    <citation type="submission" date="2015-09" db="EMBL/GenBank/DDBJ databases">
        <authorList>
            <person name="Sai Rama Sridatta P."/>
        </authorList>
    </citation>
    <scope>NUCLEOTIDE SEQUENCE [LARGE SCALE GENOMIC DNA]</scope>
</reference>
<organism evidence="17 18">
    <name type="scientific">Lates calcarifer</name>
    <name type="common">Barramundi</name>
    <name type="synonym">Holocentrus calcarifer</name>
    <dbReference type="NCBI Taxonomy" id="8187"/>
    <lineage>
        <taxon>Eukaryota</taxon>
        <taxon>Metazoa</taxon>
        <taxon>Chordata</taxon>
        <taxon>Craniata</taxon>
        <taxon>Vertebrata</taxon>
        <taxon>Euteleostomi</taxon>
        <taxon>Actinopterygii</taxon>
        <taxon>Neopterygii</taxon>
        <taxon>Teleostei</taxon>
        <taxon>Neoteleostei</taxon>
        <taxon>Acanthomorphata</taxon>
        <taxon>Carangaria</taxon>
        <taxon>Carangaria incertae sedis</taxon>
        <taxon>Centropomidae</taxon>
        <taxon>Lates</taxon>
    </lineage>
</organism>
<dbReference type="AlphaFoldDB" id="A0A4W6FTB4"/>
<dbReference type="FunFam" id="1.20.120.310:FF:000001">
    <property type="entry name" value="Sulfhydryl oxidase"/>
    <property type="match status" value="1"/>
</dbReference>
<proteinExistence type="inferred from homology"/>
<dbReference type="InterPro" id="IPR039798">
    <property type="entry name" value="Sulfhydryl_oxidase"/>
</dbReference>
<evidence type="ECO:0000256" key="10">
    <source>
        <dbReference type="ARBA" id="ARBA00023180"/>
    </source>
</evidence>
<dbReference type="PROSITE" id="PS51324">
    <property type="entry name" value="ERV_ALR"/>
    <property type="match status" value="1"/>
</dbReference>
<evidence type="ECO:0000256" key="11">
    <source>
        <dbReference type="ARBA" id="ARBA00045804"/>
    </source>
</evidence>
<evidence type="ECO:0000259" key="15">
    <source>
        <dbReference type="PROSITE" id="PS51324"/>
    </source>
</evidence>
<feature type="domain" description="ERV/ALR sulfhydryl oxidase" evidence="15">
    <location>
        <begin position="385"/>
        <end position="489"/>
    </location>
</feature>
<evidence type="ECO:0000313" key="18">
    <source>
        <dbReference type="Proteomes" id="UP000314980"/>
    </source>
</evidence>
<dbReference type="GeneTree" id="ENSGT00940000159504"/>
<evidence type="ECO:0000256" key="5">
    <source>
        <dbReference type="ARBA" id="ARBA00022630"/>
    </source>
</evidence>
<dbReference type="PANTHER" id="PTHR22897:SF6">
    <property type="entry name" value="SULFHYDRYL OXIDASE 1"/>
    <property type="match status" value="1"/>
</dbReference>
<comment type="similarity">
    <text evidence="3 13">Belongs to the quiescin-sulfhydryl oxidase (QSOX) family.</text>
</comment>
<evidence type="ECO:0000256" key="14">
    <source>
        <dbReference type="SAM" id="SignalP"/>
    </source>
</evidence>
<evidence type="ECO:0000256" key="3">
    <source>
        <dbReference type="ARBA" id="ARBA00006041"/>
    </source>
</evidence>
<evidence type="ECO:0000313" key="17">
    <source>
        <dbReference type="Ensembl" id="ENSLCAP00010054399.1"/>
    </source>
</evidence>
<dbReference type="Pfam" id="PF00085">
    <property type="entry name" value="Thioredoxin"/>
    <property type="match status" value="1"/>
</dbReference>
<dbReference type="CDD" id="cd02992">
    <property type="entry name" value="PDI_a_QSOX"/>
    <property type="match status" value="1"/>
</dbReference>
<dbReference type="Gene3D" id="1.20.120.1960">
    <property type="entry name" value="QSOX sulfhydryl oxidase domain"/>
    <property type="match status" value="1"/>
</dbReference>
<dbReference type="InterPro" id="IPR036774">
    <property type="entry name" value="ERV/ALR_sulphydryl_oxid_sf"/>
</dbReference>
<dbReference type="FunFam" id="1.20.120.1960:FF:000001">
    <property type="entry name" value="Sulfhydryl oxidase"/>
    <property type="match status" value="1"/>
</dbReference>
<evidence type="ECO:0000256" key="1">
    <source>
        <dbReference type="ARBA" id="ARBA00001974"/>
    </source>
</evidence>
<dbReference type="FunCoup" id="A0A4W6FTB4">
    <property type="interactions" value="579"/>
</dbReference>
<dbReference type="PRINTS" id="PR00421">
    <property type="entry name" value="THIOREDOXIN"/>
</dbReference>
<dbReference type="FunFam" id="3.40.30.10:FF:000080">
    <property type="entry name" value="Sulfhydryl oxidase"/>
    <property type="match status" value="1"/>
</dbReference>
<comment type="catalytic activity">
    <reaction evidence="12 13">
        <text>2 R'C(R)SH + O2 = R'C(R)S-S(R)CR' + H2O2</text>
        <dbReference type="Rhea" id="RHEA:17357"/>
        <dbReference type="ChEBI" id="CHEBI:15379"/>
        <dbReference type="ChEBI" id="CHEBI:16240"/>
        <dbReference type="ChEBI" id="CHEBI:16520"/>
        <dbReference type="ChEBI" id="CHEBI:17412"/>
        <dbReference type="EC" id="1.8.3.2"/>
    </reaction>
</comment>
<dbReference type="PROSITE" id="PS51352">
    <property type="entry name" value="THIOREDOXIN_2"/>
    <property type="match status" value="1"/>
</dbReference>
<dbReference type="FunFam" id="3.40.30.10:FF:000073">
    <property type="entry name" value="Sulfhydryl oxidase"/>
    <property type="match status" value="1"/>
</dbReference>
<dbReference type="GO" id="GO:0016971">
    <property type="term" value="F:flavin-dependent sulfhydryl oxidase activity"/>
    <property type="evidence" value="ECO:0007669"/>
    <property type="project" value="InterPro"/>
</dbReference>
<dbReference type="PANTHER" id="PTHR22897">
    <property type="entry name" value="QUIESCIN Q6-RELATED SULFHYDRYL OXIDASE"/>
    <property type="match status" value="1"/>
</dbReference>
<evidence type="ECO:0000256" key="2">
    <source>
        <dbReference type="ARBA" id="ARBA00004613"/>
    </source>
</evidence>
<dbReference type="SUPFAM" id="SSF69000">
    <property type="entry name" value="FAD-dependent thiol oxidase"/>
    <property type="match status" value="1"/>
</dbReference>
<dbReference type="Gene3D" id="1.20.120.310">
    <property type="entry name" value="ERV/ALR sulfhydryl oxidase domain"/>
    <property type="match status" value="1"/>
</dbReference>
<reference evidence="17" key="2">
    <citation type="submission" date="2025-08" db="UniProtKB">
        <authorList>
            <consortium name="Ensembl"/>
        </authorList>
    </citation>
    <scope>IDENTIFICATION</scope>
</reference>
<dbReference type="InterPro" id="IPR013766">
    <property type="entry name" value="Thioredoxin_domain"/>
</dbReference>
<keyword evidence="8 13" id="KW-0560">Oxidoreductase</keyword>
<keyword evidence="5 13" id="KW-0285">Flavoprotein</keyword>
<dbReference type="STRING" id="8187.ENSLCAP00010054399"/>
<keyword evidence="7 13" id="KW-0274">FAD</keyword>
<comment type="subcellular location">
    <subcellularLocation>
        <location evidence="2">Secreted</location>
    </subcellularLocation>
</comment>
<dbReference type="Proteomes" id="UP000314980">
    <property type="component" value="Unassembled WGS sequence"/>
</dbReference>
<dbReference type="InterPro" id="IPR036249">
    <property type="entry name" value="Thioredoxin-like_sf"/>
</dbReference>